<proteinExistence type="predicted"/>
<feature type="compositionally biased region" description="Polar residues" evidence="1">
    <location>
        <begin position="68"/>
        <end position="78"/>
    </location>
</feature>
<feature type="region of interest" description="Disordered" evidence="1">
    <location>
        <begin position="111"/>
        <end position="132"/>
    </location>
</feature>
<dbReference type="RefSeq" id="XP_026192752.1">
    <property type="nucleotide sequence ID" value="XM_026336967.1"/>
</dbReference>
<dbReference type="Proteomes" id="UP000515125">
    <property type="component" value="Unplaced"/>
</dbReference>
<sequence>MSFSASVGEFSCQAEDCEHFFGLSSEDESAFEAICACSRGPCGGRSGDLPLSHFLSAAAEGVDEGGQAPQQTERSPGKSNKAFPSSREVCMWVVDADKALLFQREEIPADTSSSLARDPAGGSLKGPSTAGRTPHGRSYFWKLMHAATSYVRSRLCSKEPLLFGVLLFNAYARTEGGPLPGESSGQKGPADSVREGLHAKGTPRRRLPLLPLLMPGIAVALPLQEATISTIEDLGLLASLDREQFEEAFAEPPQRPPFTDLWWSLGYMLAGVQQRQKRREAFLQRVFLFTNNPDPCSSTSRGGDCRGEEEEERRACMQRLKDLQSQQAQFVLFPLEHHEGSFDASLFWDEALGQDATEAPYFLLLNTVQQSIEYFETPTPDLAFWR</sequence>
<feature type="region of interest" description="Disordered" evidence="1">
    <location>
        <begin position="61"/>
        <end position="83"/>
    </location>
</feature>
<evidence type="ECO:0000313" key="2">
    <source>
        <dbReference type="Proteomes" id="UP000515125"/>
    </source>
</evidence>
<dbReference type="InterPro" id="IPR036465">
    <property type="entry name" value="vWFA_dom_sf"/>
</dbReference>
<dbReference type="OrthoDB" id="10653077at2759"/>
<reference evidence="3" key="1">
    <citation type="submission" date="2025-08" db="UniProtKB">
        <authorList>
            <consortium name="RefSeq"/>
        </authorList>
    </citation>
    <scope>IDENTIFICATION</scope>
</reference>
<evidence type="ECO:0000256" key="1">
    <source>
        <dbReference type="SAM" id="MobiDB-lite"/>
    </source>
</evidence>
<evidence type="ECO:0000313" key="3">
    <source>
        <dbReference type="RefSeq" id="XP_026192752.1"/>
    </source>
</evidence>
<feature type="region of interest" description="Disordered" evidence="1">
    <location>
        <begin position="177"/>
        <end position="199"/>
    </location>
</feature>
<organism evidence="2 3">
    <name type="scientific">Cyclospora cayetanensis</name>
    <dbReference type="NCBI Taxonomy" id="88456"/>
    <lineage>
        <taxon>Eukaryota</taxon>
        <taxon>Sar</taxon>
        <taxon>Alveolata</taxon>
        <taxon>Apicomplexa</taxon>
        <taxon>Conoidasida</taxon>
        <taxon>Coccidia</taxon>
        <taxon>Eucoccidiorida</taxon>
        <taxon>Eimeriorina</taxon>
        <taxon>Eimeriidae</taxon>
        <taxon>Cyclospora</taxon>
    </lineage>
</organism>
<gene>
    <name evidence="3" type="primary">LOC113147204</name>
</gene>
<accession>A0A6P6RZI0</accession>
<dbReference type="GeneID" id="113147204"/>
<dbReference type="SUPFAM" id="SSF53300">
    <property type="entry name" value="vWA-like"/>
    <property type="match status" value="1"/>
</dbReference>
<dbReference type="AlphaFoldDB" id="A0A6P6RZI0"/>
<protein>
    <submittedName>
        <fullName evidence="3">Uncharacterized protein LOC113147204</fullName>
    </submittedName>
</protein>
<keyword evidence="2" id="KW-1185">Reference proteome</keyword>
<dbReference type="Gene3D" id="3.40.50.410">
    <property type="entry name" value="von Willebrand factor, type A domain"/>
    <property type="match status" value="1"/>
</dbReference>
<name>A0A6P6RZI0_9EIME</name>